<evidence type="ECO:0000313" key="8">
    <source>
        <dbReference type="EMBL" id="OQV17139.1"/>
    </source>
</evidence>
<reference evidence="9" key="1">
    <citation type="submission" date="2017-01" db="EMBL/GenBank/DDBJ databases">
        <title>Comparative genomics of anhydrobiosis in the tardigrade Hypsibius dujardini.</title>
        <authorList>
            <person name="Yoshida Y."/>
            <person name="Koutsovoulos G."/>
            <person name="Laetsch D."/>
            <person name="Stevens L."/>
            <person name="Kumar S."/>
            <person name="Horikawa D."/>
            <person name="Ishino K."/>
            <person name="Komine S."/>
            <person name="Tomita M."/>
            <person name="Blaxter M."/>
            <person name="Arakawa K."/>
        </authorList>
    </citation>
    <scope>NUCLEOTIDE SEQUENCE [LARGE SCALE GENOMIC DNA]</scope>
    <source>
        <strain evidence="9">Z151</strain>
    </source>
</reference>
<sequence>MRYCTPSRVARGLCLVLVFYLVLKFFPGLPFLNLKSLDVAGLRSGATFLANSLIRVVPEKWLSPRGSWLKQLEMSEADFHHLEHYCEGPRLNETRDRKETLLAVQMLIRHGDRGALFAVKDESHISCPFDESHSLPDTFLAYYHAASSAATKSKTSAAFSHVPGMTGCLKGELTSKGVIQHLQLGSSVRARLGENSERWSLETVTVHSTYYPRTYQSALAFMHGLDPATETIPRKIEIAPPGDHMFCTMAHTCNCKTSKNIGAEYNRLSKELFELSPEKVSLTSRLLGIIGSHLERPIENRPTHVFDVLLQFACHGKRMPCFEGTCVTYHELVDVITLLENLSQKLSALPAVREFCILDAYGLLHTVTENLQAIANGNMSKTPEKRFTLFSAHDSTVVPVMTALGLPFRIVIPYASFVMFELYSVAGDGGNVYLRVIYNGEDVTASTIPCAGLTARAPHCPFRIFKEFIDKDLKEEFEDACKA</sequence>
<dbReference type="PANTHER" id="PTHR11567">
    <property type="entry name" value="ACID PHOSPHATASE-RELATED"/>
    <property type="match status" value="1"/>
</dbReference>
<evidence type="ECO:0000256" key="4">
    <source>
        <dbReference type="ARBA" id="ARBA00036311"/>
    </source>
</evidence>
<evidence type="ECO:0000256" key="7">
    <source>
        <dbReference type="SAM" id="Phobius"/>
    </source>
</evidence>
<keyword evidence="7" id="KW-0812">Transmembrane</keyword>
<keyword evidence="9" id="KW-1185">Reference proteome</keyword>
<dbReference type="InterPro" id="IPR029033">
    <property type="entry name" value="His_PPase_superfam"/>
</dbReference>
<proteinExistence type="inferred from homology"/>
<dbReference type="Proteomes" id="UP000192578">
    <property type="component" value="Unassembled WGS sequence"/>
</dbReference>
<dbReference type="EMBL" id="MTYJ01000065">
    <property type="protein sequence ID" value="OQV17139.1"/>
    <property type="molecule type" value="Genomic_DNA"/>
</dbReference>
<dbReference type="GO" id="GO:0050650">
    <property type="term" value="P:chondroitin sulfate proteoglycan biosynthetic process"/>
    <property type="evidence" value="ECO:0007669"/>
    <property type="project" value="TreeGrafter"/>
</dbReference>
<dbReference type="AlphaFoldDB" id="A0A1W0WPN1"/>
<protein>
    <recommendedName>
        <fullName evidence="5">2-phosphoxylose phosphatase 1</fullName>
    </recommendedName>
    <alternativeName>
        <fullName evidence="6">Acid phosphatase-like protein 2</fullName>
    </alternativeName>
</protein>
<dbReference type="InterPro" id="IPR000560">
    <property type="entry name" value="His_Pase_clade-2"/>
</dbReference>
<organism evidence="8 9">
    <name type="scientific">Hypsibius exemplaris</name>
    <name type="common">Freshwater tardigrade</name>
    <dbReference type="NCBI Taxonomy" id="2072580"/>
    <lineage>
        <taxon>Eukaryota</taxon>
        <taxon>Metazoa</taxon>
        <taxon>Ecdysozoa</taxon>
        <taxon>Tardigrada</taxon>
        <taxon>Eutardigrada</taxon>
        <taxon>Parachela</taxon>
        <taxon>Hypsibioidea</taxon>
        <taxon>Hypsibiidae</taxon>
        <taxon>Hypsibius</taxon>
    </lineage>
</organism>
<comment type="caution">
    <text evidence="8">The sequence shown here is derived from an EMBL/GenBank/DDBJ whole genome shotgun (WGS) entry which is preliminary data.</text>
</comment>
<evidence type="ECO:0000256" key="6">
    <source>
        <dbReference type="ARBA" id="ARBA00041499"/>
    </source>
</evidence>
<dbReference type="CDD" id="cd07061">
    <property type="entry name" value="HP_HAP_like"/>
    <property type="match status" value="1"/>
</dbReference>
<dbReference type="InterPro" id="IPR050645">
    <property type="entry name" value="Histidine_acid_phosphatase"/>
</dbReference>
<keyword evidence="7" id="KW-0472">Membrane</keyword>
<evidence type="ECO:0000313" key="9">
    <source>
        <dbReference type="Proteomes" id="UP000192578"/>
    </source>
</evidence>
<name>A0A1W0WPN1_HYPEX</name>
<dbReference type="SUPFAM" id="SSF53254">
    <property type="entry name" value="Phosphoglycerate mutase-like"/>
    <property type="match status" value="1"/>
</dbReference>
<dbReference type="Pfam" id="PF00328">
    <property type="entry name" value="His_Phos_2"/>
    <property type="match status" value="2"/>
</dbReference>
<dbReference type="GO" id="GO:0006024">
    <property type="term" value="P:glycosaminoglycan biosynthetic process"/>
    <property type="evidence" value="ECO:0007669"/>
    <property type="project" value="TreeGrafter"/>
</dbReference>
<keyword evidence="7" id="KW-1133">Transmembrane helix</keyword>
<evidence type="ECO:0000256" key="2">
    <source>
        <dbReference type="ARBA" id="ARBA00005375"/>
    </source>
</evidence>
<dbReference type="OrthoDB" id="10262962at2759"/>
<evidence type="ECO:0000256" key="1">
    <source>
        <dbReference type="ARBA" id="ARBA00000032"/>
    </source>
</evidence>
<comment type="catalytic activity">
    <reaction evidence="4">
        <text>3-O-[beta-D-GlcA-(1-&gt;3)-beta-D-Gal-(1-&gt;3)-beta-D-Gal-(1-&gt;4)-beta-D-2-O-P-Xyl]-L-seryl-[protein] + H2O = 3-O-(beta-D-GlcA-(1-&gt;3)-beta-D-Gal-(1-&gt;3)-beta-D-Gal-(1-&gt;4)-beta-D-Xyl)-L-seryl-[protein] + phosphate</text>
        <dbReference type="Rhea" id="RHEA:56512"/>
        <dbReference type="Rhea" id="RHEA-COMP:12573"/>
        <dbReference type="Rhea" id="RHEA-COMP:14559"/>
        <dbReference type="ChEBI" id="CHEBI:15377"/>
        <dbReference type="ChEBI" id="CHEBI:43474"/>
        <dbReference type="ChEBI" id="CHEBI:132093"/>
        <dbReference type="ChEBI" id="CHEBI:140495"/>
    </reaction>
</comment>
<feature type="transmembrane region" description="Helical" evidence="7">
    <location>
        <begin position="12"/>
        <end position="32"/>
    </location>
</feature>
<comment type="similarity">
    <text evidence="2">Belongs to the histidine acid phosphatase family.</text>
</comment>
<dbReference type="GO" id="GO:0003993">
    <property type="term" value="F:acid phosphatase activity"/>
    <property type="evidence" value="ECO:0007669"/>
    <property type="project" value="UniProtKB-EC"/>
</dbReference>
<keyword evidence="3" id="KW-0378">Hydrolase</keyword>
<dbReference type="InterPro" id="IPR033379">
    <property type="entry name" value="Acid_Pase_AS"/>
</dbReference>
<evidence type="ECO:0000256" key="3">
    <source>
        <dbReference type="ARBA" id="ARBA00022801"/>
    </source>
</evidence>
<dbReference type="PROSITE" id="PS00778">
    <property type="entry name" value="HIS_ACID_PHOSPHAT_2"/>
    <property type="match status" value="1"/>
</dbReference>
<comment type="catalytic activity">
    <reaction evidence="1">
        <text>a phosphate monoester + H2O = an alcohol + phosphate</text>
        <dbReference type="Rhea" id="RHEA:15017"/>
        <dbReference type="ChEBI" id="CHEBI:15377"/>
        <dbReference type="ChEBI" id="CHEBI:30879"/>
        <dbReference type="ChEBI" id="CHEBI:43474"/>
        <dbReference type="ChEBI" id="CHEBI:67140"/>
        <dbReference type="EC" id="3.1.3.2"/>
    </reaction>
</comment>
<dbReference type="GO" id="GO:0005794">
    <property type="term" value="C:Golgi apparatus"/>
    <property type="evidence" value="ECO:0007669"/>
    <property type="project" value="TreeGrafter"/>
</dbReference>
<dbReference type="PANTHER" id="PTHR11567:SF110">
    <property type="entry name" value="2-PHOSPHOXYLOSE PHOSPHATASE 1"/>
    <property type="match status" value="1"/>
</dbReference>
<dbReference type="Gene3D" id="3.40.50.1240">
    <property type="entry name" value="Phosphoglycerate mutase-like"/>
    <property type="match status" value="1"/>
</dbReference>
<evidence type="ECO:0000256" key="5">
    <source>
        <dbReference type="ARBA" id="ARBA00040357"/>
    </source>
</evidence>
<gene>
    <name evidence="8" type="ORF">BV898_08720</name>
</gene>
<accession>A0A1W0WPN1</accession>